<proteinExistence type="predicted"/>
<gene>
    <name evidence="2" type="ORF">SteCoe_31434</name>
</gene>
<evidence type="ECO:0000313" key="3">
    <source>
        <dbReference type="Proteomes" id="UP000187209"/>
    </source>
</evidence>
<evidence type="ECO:0000313" key="2">
    <source>
        <dbReference type="EMBL" id="OMJ70557.1"/>
    </source>
</evidence>
<dbReference type="AlphaFoldDB" id="A0A1R2B1E1"/>
<sequence>MSKFLSLLTLFTFVVLSFGNLYPKIQTHNNELPQNSKSSLLESLVQKSLELQGNLNRGNFLFLIQSEGEDLYDEISTVTNLPEEEDEGEVASEDDDILATAEISDPSLSLEEEMVESVQNEGALIYG</sequence>
<dbReference type="Proteomes" id="UP000187209">
    <property type="component" value="Unassembled WGS sequence"/>
</dbReference>
<accession>A0A1R2B1E1</accession>
<reference evidence="2 3" key="1">
    <citation type="submission" date="2016-11" db="EMBL/GenBank/DDBJ databases">
        <title>The macronuclear genome of Stentor coeruleus: a giant cell with tiny introns.</title>
        <authorList>
            <person name="Slabodnick M."/>
            <person name="Ruby J.G."/>
            <person name="Reiff S.B."/>
            <person name="Swart E.C."/>
            <person name="Gosai S."/>
            <person name="Prabakaran S."/>
            <person name="Witkowska E."/>
            <person name="Larue G.E."/>
            <person name="Fisher S."/>
            <person name="Freeman R.M."/>
            <person name="Gunawardena J."/>
            <person name="Chu W."/>
            <person name="Stover N.A."/>
            <person name="Gregory B.D."/>
            <person name="Nowacki M."/>
            <person name="Derisi J."/>
            <person name="Roy S.W."/>
            <person name="Marshall W.F."/>
            <person name="Sood P."/>
        </authorList>
    </citation>
    <scope>NUCLEOTIDE SEQUENCE [LARGE SCALE GENOMIC DNA]</scope>
    <source>
        <strain evidence="2">WM001</strain>
    </source>
</reference>
<feature type="chain" id="PRO_5012751571" evidence="1">
    <location>
        <begin position="20"/>
        <end position="127"/>
    </location>
</feature>
<keyword evidence="3" id="KW-1185">Reference proteome</keyword>
<feature type="signal peptide" evidence="1">
    <location>
        <begin position="1"/>
        <end position="19"/>
    </location>
</feature>
<evidence type="ECO:0000256" key="1">
    <source>
        <dbReference type="SAM" id="SignalP"/>
    </source>
</evidence>
<dbReference type="EMBL" id="MPUH01001076">
    <property type="protein sequence ID" value="OMJ70557.1"/>
    <property type="molecule type" value="Genomic_DNA"/>
</dbReference>
<name>A0A1R2B1E1_9CILI</name>
<protein>
    <submittedName>
        <fullName evidence="2">Uncharacterized protein</fullName>
    </submittedName>
</protein>
<keyword evidence="1" id="KW-0732">Signal</keyword>
<comment type="caution">
    <text evidence="2">The sequence shown here is derived from an EMBL/GenBank/DDBJ whole genome shotgun (WGS) entry which is preliminary data.</text>
</comment>
<organism evidence="2 3">
    <name type="scientific">Stentor coeruleus</name>
    <dbReference type="NCBI Taxonomy" id="5963"/>
    <lineage>
        <taxon>Eukaryota</taxon>
        <taxon>Sar</taxon>
        <taxon>Alveolata</taxon>
        <taxon>Ciliophora</taxon>
        <taxon>Postciliodesmatophora</taxon>
        <taxon>Heterotrichea</taxon>
        <taxon>Heterotrichida</taxon>
        <taxon>Stentoridae</taxon>
        <taxon>Stentor</taxon>
    </lineage>
</organism>